<dbReference type="PANTHER" id="PTHR12631:SF10">
    <property type="entry name" value="BETA-XYLOSIDASE-LIKE PROTEIN-RELATED"/>
    <property type="match status" value="1"/>
</dbReference>
<keyword evidence="1" id="KW-0732">Signal</keyword>
<evidence type="ECO:0008006" key="4">
    <source>
        <dbReference type="Google" id="ProtNLM"/>
    </source>
</evidence>
<dbReference type="GO" id="GO:0004553">
    <property type="term" value="F:hydrolase activity, hydrolyzing O-glycosyl compounds"/>
    <property type="evidence" value="ECO:0007669"/>
    <property type="project" value="TreeGrafter"/>
</dbReference>
<dbReference type="Proteomes" id="UP000177967">
    <property type="component" value="Unassembled WGS sequence"/>
</dbReference>
<sequence length="474" mass="52827">MVNATKIIATLMVLLVSCLAFANPAKAITDPFAVSNNRFGIHILEQKDIDNAASLVNSNGGTWGYVTLVIQDNDRDKEKWQNIFDQLREKHLIPIVRLATHGVGETWVKPSVGEAPAWASFLDSLNWVIQNRYVVIFNEPNHAFEWGGVVSPSEYADVLFAYSKALKTQNSDFFALNAGFDASASNGGDTMDEQQYLSSMVNHNSQVFDYLDGWSSHSYPNPGFSSSPDKSGRGSIKSYEWEESTLQSLGIQKKLPIFITETGWSRDNLSEDTIAQYYEKAYQAVWNDNRIVAVTPFVFDFQGPPFANFSWKKADGLAAQFSTVQGLNKVLGTPKQVENISLVDGLGEDLVSNTTYFFLLKIKNSGQAIWEENQGYRFITESSGIQTSLIPAVISHIKPNDEIDLPITVKTPTDPGAYTLRISLVRGDTILENSVTRKITVRSPEVKGAQTNGFWDIFLYPRKLLTFLKKVSKV</sequence>
<dbReference type="Gene3D" id="3.20.20.80">
    <property type="entry name" value="Glycosidases"/>
    <property type="match status" value="1"/>
</dbReference>
<protein>
    <recommendedName>
        <fullName evidence="4">Glycoside hydrolase family 5 domain-containing protein</fullName>
    </recommendedName>
</protein>
<dbReference type="SUPFAM" id="SSF51445">
    <property type="entry name" value="(Trans)glycosidases"/>
    <property type="match status" value="1"/>
</dbReference>
<dbReference type="InterPro" id="IPR013783">
    <property type="entry name" value="Ig-like_fold"/>
</dbReference>
<dbReference type="InterPro" id="IPR051923">
    <property type="entry name" value="Glycosyl_Hydrolase_39"/>
</dbReference>
<evidence type="ECO:0000313" key="2">
    <source>
        <dbReference type="EMBL" id="OGY09239.1"/>
    </source>
</evidence>
<feature type="chain" id="PRO_5009580980" description="Glycoside hydrolase family 5 domain-containing protein" evidence="1">
    <location>
        <begin position="23"/>
        <end position="474"/>
    </location>
</feature>
<organism evidence="2 3">
    <name type="scientific">Candidatus Blackburnbacteria bacterium RIFCSPHIGHO2_01_FULL_43_15b</name>
    <dbReference type="NCBI Taxonomy" id="1797513"/>
    <lineage>
        <taxon>Bacteria</taxon>
        <taxon>Candidatus Blackburniibacteriota</taxon>
    </lineage>
</organism>
<dbReference type="AlphaFoldDB" id="A0A1G1V1I0"/>
<dbReference type="EMBL" id="MHBW01000013">
    <property type="protein sequence ID" value="OGY09239.1"/>
    <property type="molecule type" value="Genomic_DNA"/>
</dbReference>
<proteinExistence type="predicted"/>
<dbReference type="InterPro" id="IPR017853">
    <property type="entry name" value="GH"/>
</dbReference>
<dbReference type="Gene3D" id="2.60.40.10">
    <property type="entry name" value="Immunoglobulins"/>
    <property type="match status" value="1"/>
</dbReference>
<feature type="signal peptide" evidence="1">
    <location>
        <begin position="1"/>
        <end position="22"/>
    </location>
</feature>
<name>A0A1G1V1I0_9BACT</name>
<dbReference type="PROSITE" id="PS51257">
    <property type="entry name" value="PROKAR_LIPOPROTEIN"/>
    <property type="match status" value="1"/>
</dbReference>
<dbReference type="PANTHER" id="PTHR12631">
    <property type="entry name" value="ALPHA-L-IDURONIDASE"/>
    <property type="match status" value="1"/>
</dbReference>
<comment type="caution">
    <text evidence="2">The sequence shown here is derived from an EMBL/GenBank/DDBJ whole genome shotgun (WGS) entry which is preliminary data.</text>
</comment>
<reference evidence="2 3" key="1">
    <citation type="journal article" date="2016" name="Nat. Commun.">
        <title>Thousands of microbial genomes shed light on interconnected biogeochemical processes in an aquifer system.</title>
        <authorList>
            <person name="Anantharaman K."/>
            <person name="Brown C.T."/>
            <person name="Hug L.A."/>
            <person name="Sharon I."/>
            <person name="Castelle C.J."/>
            <person name="Probst A.J."/>
            <person name="Thomas B.C."/>
            <person name="Singh A."/>
            <person name="Wilkins M.J."/>
            <person name="Karaoz U."/>
            <person name="Brodie E.L."/>
            <person name="Williams K.H."/>
            <person name="Hubbard S.S."/>
            <person name="Banfield J.F."/>
        </authorList>
    </citation>
    <scope>NUCLEOTIDE SEQUENCE [LARGE SCALE GENOMIC DNA]</scope>
</reference>
<evidence type="ECO:0000313" key="3">
    <source>
        <dbReference type="Proteomes" id="UP000177967"/>
    </source>
</evidence>
<evidence type="ECO:0000256" key="1">
    <source>
        <dbReference type="SAM" id="SignalP"/>
    </source>
</evidence>
<gene>
    <name evidence="2" type="ORF">A2782_01830</name>
</gene>
<dbReference type="STRING" id="1797513.A2782_01830"/>
<accession>A0A1G1V1I0</accession>